<feature type="compositionally biased region" description="Basic and acidic residues" evidence="1">
    <location>
        <begin position="59"/>
        <end position="72"/>
    </location>
</feature>
<dbReference type="InterPro" id="IPR018625">
    <property type="entry name" value="Pet100"/>
</dbReference>
<feature type="compositionally biased region" description="Basic and acidic residues" evidence="1">
    <location>
        <begin position="79"/>
        <end position="96"/>
    </location>
</feature>
<proteinExistence type="predicted"/>
<organism evidence="2">
    <name type="scientific">Amphora coffeiformis</name>
    <dbReference type="NCBI Taxonomy" id="265554"/>
    <lineage>
        <taxon>Eukaryota</taxon>
        <taxon>Sar</taxon>
        <taxon>Stramenopiles</taxon>
        <taxon>Ochrophyta</taxon>
        <taxon>Bacillariophyta</taxon>
        <taxon>Bacillariophyceae</taxon>
        <taxon>Bacillariophycidae</taxon>
        <taxon>Thalassiophysales</taxon>
        <taxon>Catenulaceae</taxon>
        <taxon>Amphora</taxon>
    </lineage>
</organism>
<evidence type="ECO:0000256" key="1">
    <source>
        <dbReference type="SAM" id="MobiDB-lite"/>
    </source>
</evidence>
<dbReference type="Pfam" id="PF09803">
    <property type="entry name" value="Pet100"/>
    <property type="match status" value="1"/>
</dbReference>
<dbReference type="AlphaFoldDB" id="A0A7S3P8D0"/>
<dbReference type="GO" id="GO:0033617">
    <property type="term" value="P:mitochondrial respiratory chain complex IV assembly"/>
    <property type="evidence" value="ECO:0007669"/>
    <property type="project" value="InterPro"/>
</dbReference>
<dbReference type="EMBL" id="HBIM01011311">
    <property type="protein sequence ID" value="CAE0412116.1"/>
    <property type="molecule type" value="Transcribed_RNA"/>
</dbReference>
<sequence length="114" mass="13635">MAKGKAGLWLEGWKFSIYLALPLFASVYYNDPKRQQAAIDYWKYVQYPANPNTDMRKQIAEMQKQKEQREAYRQQMQELQERAKRSREQPAEDTPKRGWWRALWSSKKESSSEA</sequence>
<dbReference type="GO" id="GO:0005739">
    <property type="term" value="C:mitochondrion"/>
    <property type="evidence" value="ECO:0007669"/>
    <property type="project" value="InterPro"/>
</dbReference>
<feature type="region of interest" description="Disordered" evidence="1">
    <location>
        <begin position="59"/>
        <end position="114"/>
    </location>
</feature>
<name>A0A7S3P8D0_9STRA</name>
<evidence type="ECO:0000313" key="2">
    <source>
        <dbReference type="EMBL" id="CAE0412116.1"/>
    </source>
</evidence>
<protein>
    <submittedName>
        <fullName evidence="2">Uncharacterized protein</fullName>
    </submittedName>
</protein>
<reference evidence="2" key="1">
    <citation type="submission" date="2021-01" db="EMBL/GenBank/DDBJ databases">
        <authorList>
            <person name="Corre E."/>
            <person name="Pelletier E."/>
            <person name="Niang G."/>
            <person name="Scheremetjew M."/>
            <person name="Finn R."/>
            <person name="Kale V."/>
            <person name="Holt S."/>
            <person name="Cochrane G."/>
            <person name="Meng A."/>
            <person name="Brown T."/>
            <person name="Cohen L."/>
        </authorList>
    </citation>
    <scope>NUCLEOTIDE SEQUENCE</scope>
    <source>
        <strain evidence="2">CCMP127</strain>
    </source>
</reference>
<gene>
    <name evidence="2" type="ORF">ACOF00016_LOCUS9391</name>
</gene>
<accession>A0A7S3P8D0</accession>